<keyword evidence="2" id="KW-1185">Reference proteome</keyword>
<proteinExistence type="predicted"/>
<accession>A0ABR0PQD3</accession>
<comment type="caution">
    <text evidence="1">The sequence shown here is derived from an EMBL/GenBank/DDBJ whole genome shotgun (WGS) entry which is preliminary data.</text>
</comment>
<sequence>MKNSCEDEDRCRGVLRCSDGVASALFSGPFKVIDSLAIEVGAISIALDRFLELGWKDKSGNKLAFTLAVADVKRQDLFKAWWRLNGLSGWVLAVIFSGFSLNCCTSIKPKLSWVRGWFITGFWRKQRDLGRIKFHL</sequence>
<dbReference type="EMBL" id="JARKNE010000006">
    <property type="protein sequence ID" value="KAK5826655.1"/>
    <property type="molecule type" value="Genomic_DNA"/>
</dbReference>
<gene>
    <name evidence="1" type="ORF">PVK06_021581</name>
</gene>
<evidence type="ECO:0000313" key="2">
    <source>
        <dbReference type="Proteomes" id="UP001358586"/>
    </source>
</evidence>
<reference evidence="1 2" key="1">
    <citation type="submission" date="2023-03" db="EMBL/GenBank/DDBJ databases">
        <title>WGS of Gossypium arboreum.</title>
        <authorList>
            <person name="Yu D."/>
        </authorList>
    </citation>
    <scope>NUCLEOTIDE SEQUENCE [LARGE SCALE GENOMIC DNA]</scope>
    <source>
        <tissue evidence="1">Leaf</tissue>
    </source>
</reference>
<evidence type="ECO:0000313" key="1">
    <source>
        <dbReference type="EMBL" id="KAK5826655.1"/>
    </source>
</evidence>
<name>A0ABR0PQD3_GOSAR</name>
<dbReference type="Proteomes" id="UP001358586">
    <property type="component" value="Chromosome 6"/>
</dbReference>
<organism evidence="1 2">
    <name type="scientific">Gossypium arboreum</name>
    <name type="common">Tree cotton</name>
    <name type="synonym">Gossypium nanking</name>
    <dbReference type="NCBI Taxonomy" id="29729"/>
    <lineage>
        <taxon>Eukaryota</taxon>
        <taxon>Viridiplantae</taxon>
        <taxon>Streptophyta</taxon>
        <taxon>Embryophyta</taxon>
        <taxon>Tracheophyta</taxon>
        <taxon>Spermatophyta</taxon>
        <taxon>Magnoliopsida</taxon>
        <taxon>eudicotyledons</taxon>
        <taxon>Gunneridae</taxon>
        <taxon>Pentapetalae</taxon>
        <taxon>rosids</taxon>
        <taxon>malvids</taxon>
        <taxon>Malvales</taxon>
        <taxon>Malvaceae</taxon>
        <taxon>Malvoideae</taxon>
        <taxon>Gossypium</taxon>
    </lineage>
</organism>
<protein>
    <submittedName>
        <fullName evidence="1">Uncharacterized protein</fullName>
    </submittedName>
</protein>